<feature type="signal peptide" evidence="1">
    <location>
        <begin position="1"/>
        <end position="19"/>
    </location>
</feature>
<dbReference type="PROSITE" id="PS51257">
    <property type="entry name" value="PROKAR_LIPOPROTEIN"/>
    <property type="match status" value="1"/>
</dbReference>
<name>A0A9X1JLG3_9SPHN</name>
<accession>A0A9X1JLG3</accession>
<feature type="chain" id="PRO_5040751675" description="Lipoprotein" evidence="1">
    <location>
        <begin position="20"/>
        <end position="122"/>
    </location>
</feature>
<dbReference type="RefSeq" id="WP_218405426.1">
    <property type="nucleotide sequence ID" value="NZ_JAGSPC010000002.1"/>
</dbReference>
<comment type="caution">
    <text evidence="2">The sequence shown here is derived from an EMBL/GenBank/DDBJ whole genome shotgun (WGS) entry which is preliminary data.</text>
</comment>
<evidence type="ECO:0000313" key="3">
    <source>
        <dbReference type="Proteomes" id="UP001138681"/>
    </source>
</evidence>
<sequence length="122" mass="12833">MKPMFLRTFSAGLAAILLASCGPESPEPQGTDIDCAIGAGSDFAPVCTLERSADTGTVSFLIHHPDGGFRRVEYDAETDQIGVGDGADPLKVSGASTDEIAEFAIGDDRYRIPSNMLRSPAQ</sequence>
<protein>
    <recommendedName>
        <fullName evidence="4">Lipoprotein</fullName>
    </recommendedName>
</protein>
<reference evidence="2" key="1">
    <citation type="submission" date="2021-04" db="EMBL/GenBank/DDBJ databases">
        <authorList>
            <person name="Pira H."/>
            <person name="Risdian C."/>
            <person name="Wink J."/>
        </authorList>
    </citation>
    <scope>NUCLEOTIDE SEQUENCE</scope>
    <source>
        <strain evidence="2">WH158</strain>
    </source>
</reference>
<evidence type="ECO:0000313" key="2">
    <source>
        <dbReference type="EMBL" id="MBV7260036.1"/>
    </source>
</evidence>
<evidence type="ECO:0000256" key="1">
    <source>
        <dbReference type="SAM" id="SignalP"/>
    </source>
</evidence>
<dbReference type="AlphaFoldDB" id="A0A9X1JLG3"/>
<dbReference type="Proteomes" id="UP001138681">
    <property type="component" value="Unassembled WGS sequence"/>
</dbReference>
<dbReference type="EMBL" id="JAGSPC010000002">
    <property type="protein sequence ID" value="MBV7260036.1"/>
    <property type="molecule type" value="Genomic_DNA"/>
</dbReference>
<keyword evidence="1" id="KW-0732">Signal</keyword>
<evidence type="ECO:0008006" key="4">
    <source>
        <dbReference type="Google" id="ProtNLM"/>
    </source>
</evidence>
<organism evidence="2 3">
    <name type="scientific">Erythrobacter crassostreae</name>
    <dbReference type="NCBI Taxonomy" id="2828328"/>
    <lineage>
        <taxon>Bacteria</taxon>
        <taxon>Pseudomonadati</taxon>
        <taxon>Pseudomonadota</taxon>
        <taxon>Alphaproteobacteria</taxon>
        <taxon>Sphingomonadales</taxon>
        <taxon>Erythrobacteraceae</taxon>
        <taxon>Erythrobacter/Porphyrobacter group</taxon>
        <taxon>Erythrobacter</taxon>
    </lineage>
</organism>
<gene>
    <name evidence="2" type="ORF">KCG46_10700</name>
</gene>
<keyword evidence="3" id="KW-1185">Reference proteome</keyword>
<proteinExistence type="predicted"/>